<dbReference type="FunFam" id="4.10.410.10:FF:000020">
    <property type="entry name" value="Collagen, type VI, alpha 3"/>
    <property type="match status" value="1"/>
</dbReference>
<sequence length="144" mass="16149">MGQFLKVSCVQDFKSCGGNGNNYPTKLICEKQCKSTVSEAKCEDGLEPLKNDDGQLINCSKTSCPDGYLCSIAQLGSICCPTNAKVTSDICQLPKERGPCDRYELRFYYNSRLGECKYFFFGGCEGNANNFERVEECERTCRHR</sequence>
<dbReference type="STRING" id="387005.A0A183I4Y1"/>
<reference evidence="7" key="1">
    <citation type="submission" date="2016-06" db="UniProtKB">
        <authorList>
            <consortium name="WormBaseParasite"/>
        </authorList>
    </citation>
    <scope>IDENTIFICATION</scope>
</reference>
<keyword evidence="6" id="KW-1185">Reference proteome</keyword>
<evidence type="ECO:0000256" key="3">
    <source>
        <dbReference type="ARBA" id="ARBA00023157"/>
    </source>
</evidence>
<dbReference type="SUPFAM" id="SSF57362">
    <property type="entry name" value="BPTI-like"/>
    <property type="match status" value="2"/>
</dbReference>
<dbReference type="PRINTS" id="PR00759">
    <property type="entry name" value="BASICPTASE"/>
</dbReference>
<dbReference type="GO" id="GO:0004867">
    <property type="term" value="F:serine-type endopeptidase inhibitor activity"/>
    <property type="evidence" value="ECO:0007669"/>
    <property type="project" value="UniProtKB-KW"/>
</dbReference>
<dbReference type="WBParaSite" id="OFLC_0001480401-mRNA-1">
    <property type="protein sequence ID" value="OFLC_0001480401-mRNA-1"/>
    <property type="gene ID" value="OFLC_0001480401"/>
</dbReference>
<evidence type="ECO:0000259" key="4">
    <source>
        <dbReference type="PROSITE" id="PS50279"/>
    </source>
</evidence>
<evidence type="ECO:0000256" key="2">
    <source>
        <dbReference type="ARBA" id="ARBA00022900"/>
    </source>
</evidence>
<evidence type="ECO:0000256" key="1">
    <source>
        <dbReference type="ARBA" id="ARBA00022690"/>
    </source>
</evidence>
<evidence type="ECO:0000313" key="5">
    <source>
        <dbReference type="EMBL" id="VDP18811.1"/>
    </source>
</evidence>
<dbReference type="EMBL" id="UZAJ01041204">
    <property type="protein sequence ID" value="VDP18811.1"/>
    <property type="molecule type" value="Genomic_DNA"/>
</dbReference>
<keyword evidence="3" id="KW-1015">Disulfide bond</keyword>
<dbReference type="AlphaFoldDB" id="A0A183I4Y1"/>
<protein>
    <submittedName>
        <fullName evidence="7">BPTI/Kunitz inhibitor domain-containing protein</fullName>
    </submittedName>
</protein>
<dbReference type="Proteomes" id="UP000267606">
    <property type="component" value="Unassembled WGS sequence"/>
</dbReference>
<dbReference type="Gene3D" id="4.10.410.10">
    <property type="entry name" value="Pancreatic trypsin inhibitor Kunitz domain"/>
    <property type="match status" value="1"/>
</dbReference>
<dbReference type="PROSITE" id="PS00280">
    <property type="entry name" value="BPTI_KUNITZ_1"/>
    <property type="match status" value="1"/>
</dbReference>
<dbReference type="InterPro" id="IPR036880">
    <property type="entry name" value="Kunitz_BPTI_sf"/>
</dbReference>
<feature type="domain" description="BPTI/Kunitz inhibitor" evidence="4">
    <location>
        <begin position="91"/>
        <end position="141"/>
    </location>
</feature>
<keyword evidence="1" id="KW-0646">Protease inhibitor</keyword>
<dbReference type="PANTHER" id="PTHR46339">
    <property type="entry name" value="PROTEIN CBG15282-RELATED"/>
    <property type="match status" value="1"/>
</dbReference>
<dbReference type="InterPro" id="IPR028150">
    <property type="entry name" value="Lustrin_cystein"/>
</dbReference>
<evidence type="ECO:0000313" key="7">
    <source>
        <dbReference type="WBParaSite" id="OFLC_0001480401-mRNA-1"/>
    </source>
</evidence>
<dbReference type="CDD" id="cd00109">
    <property type="entry name" value="Kunitz-type"/>
    <property type="match status" value="1"/>
</dbReference>
<dbReference type="SMART" id="SM00289">
    <property type="entry name" value="WR1"/>
    <property type="match status" value="1"/>
</dbReference>
<dbReference type="InterPro" id="IPR002223">
    <property type="entry name" value="Kunitz_BPTI"/>
</dbReference>
<reference evidence="5 6" key="2">
    <citation type="submission" date="2018-11" db="EMBL/GenBank/DDBJ databases">
        <authorList>
            <consortium name="Pathogen Informatics"/>
        </authorList>
    </citation>
    <scope>NUCLEOTIDE SEQUENCE [LARGE SCALE GENOMIC DNA]</scope>
</reference>
<gene>
    <name evidence="5" type="ORF">OFLC_LOCUS14792</name>
</gene>
<dbReference type="InterPro" id="IPR006150">
    <property type="entry name" value="Cys_repeat_1"/>
</dbReference>
<name>A0A183I4Y1_9BILA</name>
<evidence type="ECO:0000313" key="6">
    <source>
        <dbReference type="Proteomes" id="UP000267606"/>
    </source>
</evidence>
<dbReference type="InterPro" id="IPR053014">
    <property type="entry name" value="Cuticle_assoc_divergent"/>
</dbReference>
<dbReference type="Pfam" id="PF00014">
    <property type="entry name" value="Kunitz_BPTI"/>
    <property type="match status" value="1"/>
</dbReference>
<proteinExistence type="predicted"/>
<dbReference type="SMART" id="SM00131">
    <property type="entry name" value="KU"/>
    <property type="match status" value="1"/>
</dbReference>
<dbReference type="PROSITE" id="PS50279">
    <property type="entry name" value="BPTI_KUNITZ_2"/>
    <property type="match status" value="1"/>
</dbReference>
<organism evidence="7">
    <name type="scientific">Onchocerca flexuosa</name>
    <dbReference type="NCBI Taxonomy" id="387005"/>
    <lineage>
        <taxon>Eukaryota</taxon>
        <taxon>Metazoa</taxon>
        <taxon>Ecdysozoa</taxon>
        <taxon>Nematoda</taxon>
        <taxon>Chromadorea</taxon>
        <taxon>Rhabditida</taxon>
        <taxon>Spirurina</taxon>
        <taxon>Spiruromorpha</taxon>
        <taxon>Filarioidea</taxon>
        <taxon>Onchocercidae</taxon>
        <taxon>Onchocerca</taxon>
    </lineage>
</organism>
<keyword evidence="2" id="KW-0722">Serine protease inhibitor</keyword>
<dbReference type="Pfam" id="PF14625">
    <property type="entry name" value="Lustrin_cystein"/>
    <property type="match status" value="1"/>
</dbReference>
<accession>A0A183I4Y1</accession>
<dbReference type="InterPro" id="IPR020901">
    <property type="entry name" value="Prtase_inh_Kunz-CS"/>
</dbReference>